<evidence type="ECO:0000256" key="5">
    <source>
        <dbReference type="ARBA" id="ARBA00023242"/>
    </source>
</evidence>
<dbReference type="CDD" id="cd08050">
    <property type="entry name" value="TAF6C"/>
    <property type="match status" value="1"/>
</dbReference>
<keyword evidence="5" id="KW-0539">Nucleus</keyword>
<dbReference type="AlphaFoldDB" id="A0A9N8HQ80"/>
<dbReference type="GO" id="GO:0003713">
    <property type="term" value="F:transcription coactivator activity"/>
    <property type="evidence" value="ECO:0007669"/>
    <property type="project" value="TreeGrafter"/>
</dbReference>
<dbReference type="GO" id="GO:0016251">
    <property type="term" value="F:RNA polymerase II general transcription initiation factor activity"/>
    <property type="evidence" value="ECO:0007669"/>
    <property type="project" value="InterPro"/>
</dbReference>
<accession>A0A9N8HQ80</accession>
<dbReference type="Gene3D" id="1.25.40.770">
    <property type="entry name" value="TAF6, C-terminal HEAT repeat domain"/>
    <property type="match status" value="1"/>
</dbReference>
<gene>
    <name evidence="8" type="ORF">SEMRO_1168_G248460.1</name>
</gene>
<keyword evidence="3" id="KW-0805">Transcription regulation</keyword>
<name>A0A9N8HQ80_9STRA</name>
<evidence type="ECO:0000256" key="1">
    <source>
        <dbReference type="ARBA" id="ARBA00004123"/>
    </source>
</evidence>
<comment type="caution">
    <text evidence="8">The sequence shown here is derived from an EMBL/GenBank/DDBJ whole genome shotgun (WGS) entry which is preliminary data.</text>
</comment>
<evidence type="ECO:0000259" key="7">
    <source>
        <dbReference type="Pfam" id="PF07571"/>
    </source>
</evidence>
<comment type="similarity">
    <text evidence="2">Belongs to the TAF6 family.</text>
</comment>
<proteinExistence type="inferred from homology"/>
<keyword evidence="9" id="KW-1185">Reference proteome</keyword>
<comment type="subcellular location">
    <subcellularLocation>
        <location evidence="1">Nucleus</location>
    </subcellularLocation>
</comment>
<protein>
    <submittedName>
        <fullName evidence="8">TFIID subunit 6</fullName>
    </submittedName>
</protein>
<dbReference type="Pfam" id="PF07571">
    <property type="entry name" value="TAF6_C"/>
    <property type="match status" value="1"/>
</dbReference>
<dbReference type="Proteomes" id="UP001153069">
    <property type="component" value="Unassembled WGS sequence"/>
</dbReference>
<dbReference type="InterPro" id="IPR016024">
    <property type="entry name" value="ARM-type_fold"/>
</dbReference>
<evidence type="ECO:0000256" key="4">
    <source>
        <dbReference type="ARBA" id="ARBA00023163"/>
    </source>
</evidence>
<evidence type="ECO:0000256" key="3">
    <source>
        <dbReference type="ARBA" id="ARBA00023015"/>
    </source>
</evidence>
<evidence type="ECO:0000256" key="6">
    <source>
        <dbReference type="SAM" id="MobiDB-lite"/>
    </source>
</evidence>
<dbReference type="GO" id="GO:0000124">
    <property type="term" value="C:SAGA complex"/>
    <property type="evidence" value="ECO:0007669"/>
    <property type="project" value="InterPro"/>
</dbReference>
<sequence length="448" mass="49729">MSTQAASNSGGGSSANNNANNSRSTLVKLVEEHLTNLIRDANVIKRHCKRARLHLTSKDDPRGVVRRRLHAEDINLALQWRGSEKLYATGTVIPNDDHKTSAVDLEEYLKSEMQLRPPLEVGLTTHWLAVDGVMPDIPQNPSLRDQHHRKRRAIVEAGEGDVATALDSAANSNNNNGVKVSQLLPLLLSEELQLYFTRITLAIQRGGATPTTRQQQDSALASVARDAGLQELVPFFTKYISQELSSHVGNPDHCRTLVRLALSMLQNPHLHLELHLHQLLPSLMTCVVASKLSSRPTDDHWALRREAAQTLIRACNLFGEEYATLKARVLRTLCDGTGPDKTVTTQYGGIVAISLFGSKAIDAFLLPVVPAYYQEWEKELAKVTDDMERRTELVMCQQAVLNALGIFLRRVDMVEQSSRVSWDELEETFGDLLVPSASSGNEYTTCFI</sequence>
<dbReference type="EMBL" id="CAICTM010001166">
    <property type="protein sequence ID" value="CAB9521142.1"/>
    <property type="molecule type" value="Genomic_DNA"/>
</dbReference>
<dbReference type="PANTHER" id="PTHR10221:SF9">
    <property type="entry name" value="TRANSCRIPTION INITIATION FACTOR TFIID SUBUNIT 6"/>
    <property type="match status" value="1"/>
</dbReference>
<dbReference type="InterPro" id="IPR011442">
    <property type="entry name" value="TAF6_C"/>
</dbReference>
<organism evidence="8 9">
    <name type="scientific">Seminavis robusta</name>
    <dbReference type="NCBI Taxonomy" id="568900"/>
    <lineage>
        <taxon>Eukaryota</taxon>
        <taxon>Sar</taxon>
        <taxon>Stramenopiles</taxon>
        <taxon>Ochrophyta</taxon>
        <taxon>Bacillariophyta</taxon>
        <taxon>Bacillariophyceae</taxon>
        <taxon>Bacillariophycidae</taxon>
        <taxon>Naviculales</taxon>
        <taxon>Naviculaceae</taxon>
        <taxon>Seminavis</taxon>
    </lineage>
</organism>
<dbReference type="InterPro" id="IPR046344">
    <property type="entry name" value="TAF6_C_sf"/>
</dbReference>
<evidence type="ECO:0000313" key="8">
    <source>
        <dbReference type="EMBL" id="CAB9521142.1"/>
    </source>
</evidence>
<feature type="domain" description="TAF6 C-terminal HEAT repeat" evidence="7">
    <location>
        <begin position="187"/>
        <end position="368"/>
    </location>
</feature>
<dbReference type="InterPro" id="IPR037796">
    <property type="entry name" value="TAF6"/>
</dbReference>
<evidence type="ECO:0000313" key="9">
    <source>
        <dbReference type="Proteomes" id="UP001153069"/>
    </source>
</evidence>
<dbReference type="GO" id="GO:0005669">
    <property type="term" value="C:transcription factor TFIID complex"/>
    <property type="evidence" value="ECO:0007669"/>
    <property type="project" value="InterPro"/>
</dbReference>
<dbReference type="PANTHER" id="PTHR10221">
    <property type="entry name" value="TRANSCRIPTION INITIATION FACTOR TFIID SUBUNIT 6"/>
    <property type="match status" value="1"/>
</dbReference>
<dbReference type="SUPFAM" id="SSF48371">
    <property type="entry name" value="ARM repeat"/>
    <property type="match status" value="1"/>
</dbReference>
<feature type="region of interest" description="Disordered" evidence="6">
    <location>
        <begin position="1"/>
        <end position="20"/>
    </location>
</feature>
<reference evidence="8" key="1">
    <citation type="submission" date="2020-06" db="EMBL/GenBank/DDBJ databases">
        <authorList>
            <consortium name="Plant Systems Biology data submission"/>
        </authorList>
    </citation>
    <scope>NUCLEOTIDE SEQUENCE</scope>
    <source>
        <strain evidence="8">D6</strain>
    </source>
</reference>
<keyword evidence="4" id="KW-0804">Transcription</keyword>
<evidence type="ECO:0000256" key="2">
    <source>
        <dbReference type="ARBA" id="ARBA00007688"/>
    </source>
</evidence>
<dbReference type="GO" id="GO:0046695">
    <property type="term" value="C:SLIK (SAGA-like) complex"/>
    <property type="evidence" value="ECO:0007669"/>
    <property type="project" value="InterPro"/>
</dbReference>
<dbReference type="OrthoDB" id="361039at2759"/>
<dbReference type="GO" id="GO:0051123">
    <property type="term" value="P:RNA polymerase II preinitiation complex assembly"/>
    <property type="evidence" value="ECO:0007669"/>
    <property type="project" value="TreeGrafter"/>
</dbReference>